<dbReference type="OrthoDB" id="5138418at2759"/>
<gene>
    <name evidence="2" type="ORF">NADFUDRAFT_46816</name>
</gene>
<evidence type="ECO:0000313" key="3">
    <source>
        <dbReference type="Proteomes" id="UP000095009"/>
    </source>
</evidence>
<evidence type="ECO:0000259" key="1">
    <source>
        <dbReference type="Pfam" id="PF13380"/>
    </source>
</evidence>
<dbReference type="AlphaFoldDB" id="A0A1E3PHZ5"/>
<dbReference type="Proteomes" id="UP000095009">
    <property type="component" value="Unassembled WGS sequence"/>
</dbReference>
<organism evidence="2 3">
    <name type="scientific">Nadsonia fulvescens var. elongata DSM 6958</name>
    <dbReference type="NCBI Taxonomy" id="857566"/>
    <lineage>
        <taxon>Eukaryota</taxon>
        <taxon>Fungi</taxon>
        <taxon>Dikarya</taxon>
        <taxon>Ascomycota</taxon>
        <taxon>Saccharomycotina</taxon>
        <taxon>Dipodascomycetes</taxon>
        <taxon>Dipodascales</taxon>
        <taxon>Dipodascales incertae sedis</taxon>
        <taxon>Nadsonia</taxon>
    </lineage>
</organism>
<dbReference type="Gene3D" id="3.40.50.720">
    <property type="entry name" value="NAD(P)-binding Rossmann-like Domain"/>
    <property type="match status" value="1"/>
</dbReference>
<sequence>MEKFFAPSRRYILAGASDNPTKFGYRIAKWYLDRRLPVTLLNPRRVQVLAQPTFATVQDALTDITNSATPNNKKPEKVEISMSFVTPPAVSKQIVMEALKTCRASDGQVAIKAMWFQPGTFDDTVLKAAGDDVESVIAHGDCILVQGDGFLNHTRL</sequence>
<dbReference type="PANTHER" id="PTHR33303:SF2">
    <property type="entry name" value="COA-BINDING DOMAIN-CONTAINING PROTEIN"/>
    <property type="match status" value="1"/>
</dbReference>
<proteinExistence type="predicted"/>
<reference evidence="2 3" key="1">
    <citation type="journal article" date="2016" name="Proc. Natl. Acad. Sci. U.S.A.">
        <title>Comparative genomics of biotechnologically important yeasts.</title>
        <authorList>
            <person name="Riley R."/>
            <person name="Haridas S."/>
            <person name="Wolfe K.H."/>
            <person name="Lopes M.R."/>
            <person name="Hittinger C.T."/>
            <person name="Goeker M."/>
            <person name="Salamov A.A."/>
            <person name="Wisecaver J.H."/>
            <person name="Long T.M."/>
            <person name="Calvey C.H."/>
            <person name="Aerts A.L."/>
            <person name="Barry K.W."/>
            <person name="Choi C."/>
            <person name="Clum A."/>
            <person name="Coughlan A.Y."/>
            <person name="Deshpande S."/>
            <person name="Douglass A.P."/>
            <person name="Hanson S.J."/>
            <person name="Klenk H.-P."/>
            <person name="LaButti K.M."/>
            <person name="Lapidus A."/>
            <person name="Lindquist E.A."/>
            <person name="Lipzen A.M."/>
            <person name="Meier-Kolthoff J.P."/>
            <person name="Ohm R.A."/>
            <person name="Otillar R.P."/>
            <person name="Pangilinan J.L."/>
            <person name="Peng Y."/>
            <person name="Rokas A."/>
            <person name="Rosa C.A."/>
            <person name="Scheuner C."/>
            <person name="Sibirny A.A."/>
            <person name="Slot J.C."/>
            <person name="Stielow J.B."/>
            <person name="Sun H."/>
            <person name="Kurtzman C.P."/>
            <person name="Blackwell M."/>
            <person name="Grigoriev I.V."/>
            <person name="Jeffries T.W."/>
        </authorList>
    </citation>
    <scope>NUCLEOTIDE SEQUENCE [LARGE SCALE GENOMIC DNA]</scope>
    <source>
        <strain evidence="2 3">DSM 6958</strain>
    </source>
</reference>
<dbReference type="InterPro" id="IPR036291">
    <property type="entry name" value="NAD(P)-bd_dom_sf"/>
</dbReference>
<dbReference type="Pfam" id="PF13380">
    <property type="entry name" value="CoA_binding_2"/>
    <property type="match status" value="1"/>
</dbReference>
<feature type="domain" description="CoA-binding" evidence="1">
    <location>
        <begin position="9"/>
        <end position="147"/>
    </location>
</feature>
<dbReference type="InterPro" id="IPR003781">
    <property type="entry name" value="CoA-bd"/>
</dbReference>
<dbReference type="SUPFAM" id="SSF51735">
    <property type="entry name" value="NAD(P)-binding Rossmann-fold domains"/>
    <property type="match status" value="1"/>
</dbReference>
<dbReference type="PANTHER" id="PTHR33303">
    <property type="entry name" value="CYTOPLASMIC PROTEIN-RELATED"/>
    <property type="match status" value="1"/>
</dbReference>
<accession>A0A1E3PHZ5</accession>
<dbReference type="STRING" id="857566.A0A1E3PHZ5"/>
<name>A0A1E3PHZ5_9ASCO</name>
<protein>
    <recommendedName>
        <fullName evidence="1">CoA-binding domain-containing protein</fullName>
    </recommendedName>
</protein>
<keyword evidence="3" id="KW-1185">Reference proteome</keyword>
<evidence type="ECO:0000313" key="2">
    <source>
        <dbReference type="EMBL" id="ODQ65029.1"/>
    </source>
</evidence>
<dbReference type="EMBL" id="KV454410">
    <property type="protein sequence ID" value="ODQ65029.1"/>
    <property type="molecule type" value="Genomic_DNA"/>
</dbReference>